<keyword evidence="1" id="KW-1133">Transmembrane helix</keyword>
<name>W9SCP2_9ROSA</name>
<accession>W9SCP2</accession>
<proteinExistence type="predicted"/>
<keyword evidence="3" id="KW-1185">Reference proteome</keyword>
<dbReference type="PANTHER" id="PTHR37199">
    <property type="entry name" value="TRANSMEMBRANE PROTEIN"/>
    <property type="match status" value="1"/>
</dbReference>
<protein>
    <submittedName>
        <fullName evidence="2">Uncharacterized protein</fullName>
    </submittedName>
</protein>
<dbReference type="PANTHER" id="PTHR37199:SF5">
    <property type="entry name" value="TRANSMEMBRANE PROTEIN"/>
    <property type="match status" value="1"/>
</dbReference>
<reference evidence="3" key="1">
    <citation type="submission" date="2013-01" db="EMBL/GenBank/DDBJ databases">
        <title>Draft Genome Sequence of a Mulberry Tree, Morus notabilis C.K. Schneid.</title>
        <authorList>
            <person name="He N."/>
            <person name="Zhao S."/>
        </authorList>
    </citation>
    <scope>NUCLEOTIDE SEQUENCE</scope>
</reference>
<dbReference type="Proteomes" id="UP000030645">
    <property type="component" value="Unassembled WGS sequence"/>
</dbReference>
<keyword evidence="1" id="KW-0472">Membrane</keyword>
<dbReference type="AlphaFoldDB" id="W9SCP2"/>
<evidence type="ECO:0000313" key="3">
    <source>
        <dbReference type="Proteomes" id="UP000030645"/>
    </source>
</evidence>
<gene>
    <name evidence="2" type="ORF">L484_009943</name>
</gene>
<organism evidence="2 3">
    <name type="scientific">Morus notabilis</name>
    <dbReference type="NCBI Taxonomy" id="981085"/>
    <lineage>
        <taxon>Eukaryota</taxon>
        <taxon>Viridiplantae</taxon>
        <taxon>Streptophyta</taxon>
        <taxon>Embryophyta</taxon>
        <taxon>Tracheophyta</taxon>
        <taxon>Spermatophyta</taxon>
        <taxon>Magnoliopsida</taxon>
        <taxon>eudicotyledons</taxon>
        <taxon>Gunneridae</taxon>
        <taxon>Pentapetalae</taxon>
        <taxon>rosids</taxon>
        <taxon>fabids</taxon>
        <taxon>Rosales</taxon>
        <taxon>Moraceae</taxon>
        <taxon>Moreae</taxon>
        <taxon>Morus</taxon>
    </lineage>
</organism>
<feature type="transmembrane region" description="Helical" evidence="1">
    <location>
        <begin position="23"/>
        <end position="45"/>
    </location>
</feature>
<keyword evidence="1" id="KW-0812">Transmembrane</keyword>
<evidence type="ECO:0000256" key="1">
    <source>
        <dbReference type="SAM" id="Phobius"/>
    </source>
</evidence>
<dbReference type="EMBL" id="KE346076">
    <property type="protein sequence ID" value="EXC25638.1"/>
    <property type="molecule type" value="Genomic_DNA"/>
</dbReference>
<sequence length="79" mass="7779">MVREYYWRGSSGVGERGSVTESLSGVVLVLLAALVSLALILAVVFSCADGASKDKASATQTDTYGGTACAAGCGAACGG</sequence>
<dbReference type="eggNOG" id="ENOG502SG5E">
    <property type="taxonomic scope" value="Eukaryota"/>
</dbReference>
<evidence type="ECO:0000313" key="2">
    <source>
        <dbReference type="EMBL" id="EXC25638.1"/>
    </source>
</evidence>